<dbReference type="PANTHER" id="PTHR31286">
    <property type="entry name" value="GLYCINE-RICH CELL WALL STRUCTURAL PROTEIN 1.8-LIKE"/>
    <property type="match status" value="1"/>
</dbReference>
<dbReference type="EMBL" id="QZWG01000017">
    <property type="protein sequence ID" value="RZB57299.1"/>
    <property type="molecule type" value="Genomic_DNA"/>
</dbReference>
<dbReference type="PANTHER" id="PTHR31286:SF176">
    <property type="entry name" value="DUF4283 DOMAIN PROTEIN"/>
    <property type="match status" value="1"/>
</dbReference>
<name>A0A445G7X2_GLYSO</name>
<comment type="caution">
    <text evidence="1">The sequence shown here is derived from an EMBL/GenBank/DDBJ whole genome shotgun (WGS) entry which is preliminary data.</text>
</comment>
<evidence type="ECO:0000313" key="1">
    <source>
        <dbReference type="EMBL" id="RZB57299.1"/>
    </source>
</evidence>
<dbReference type="InterPro" id="IPR040256">
    <property type="entry name" value="At4g02000-like"/>
</dbReference>
<sequence>MSPRSPDPRNISPVYPKDLTLSKLKSYAKSLQSWGSPLASGRWYGTFGMSSDPCMLKLSKWSVDFNTNSVKYTHAQCWILIRRLTQEYWRPRILIEIATTVSTLIALDESTRSRNFGHFARLLVDIDLSGNLPNEILVERYSYTFLCWHRL</sequence>
<proteinExistence type="predicted"/>
<reference evidence="1 2" key="1">
    <citation type="submission" date="2018-09" db="EMBL/GenBank/DDBJ databases">
        <title>A high-quality reference genome of wild soybean provides a powerful tool to mine soybean genomes.</title>
        <authorList>
            <person name="Xie M."/>
            <person name="Chung C.Y.L."/>
            <person name="Li M.-W."/>
            <person name="Wong F.-L."/>
            <person name="Chan T.-F."/>
            <person name="Lam H.-M."/>
        </authorList>
    </citation>
    <scope>NUCLEOTIDE SEQUENCE [LARGE SCALE GENOMIC DNA]</scope>
    <source>
        <strain evidence="2">cv. W05</strain>
        <tissue evidence="1">Hypocotyl of etiolated seedlings</tissue>
    </source>
</reference>
<keyword evidence="2" id="KW-1185">Reference proteome</keyword>
<dbReference type="AlphaFoldDB" id="A0A445G7X2"/>
<accession>A0A445G7X2</accession>
<dbReference type="Proteomes" id="UP000289340">
    <property type="component" value="Chromosome 17"/>
</dbReference>
<organism evidence="1 2">
    <name type="scientific">Glycine soja</name>
    <name type="common">Wild soybean</name>
    <dbReference type="NCBI Taxonomy" id="3848"/>
    <lineage>
        <taxon>Eukaryota</taxon>
        <taxon>Viridiplantae</taxon>
        <taxon>Streptophyta</taxon>
        <taxon>Embryophyta</taxon>
        <taxon>Tracheophyta</taxon>
        <taxon>Spermatophyta</taxon>
        <taxon>Magnoliopsida</taxon>
        <taxon>eudicotyledons</taxon>
        <taxon>Gunneridae</taxon>
        <taxon>Pentapetalae</taxon>
        <taxon>rosids</taxon>
        <taxon>fabids</taxon>
        <taxon>Fabales</taxon>
        <taxon>Fabaceae</taxon>
        <taxon>Papilionoideae</taxon>
        <taxon>50 kb inversion clade</taxon>
        <taxon>NPAAA clade</taxon>
        <taxon>indigoferoid/millettioid clade</taxon>
        <taxon>Phaseoleae</taxon>
        <taxon>Glycine</taxon>
        <taxon>Glycine subgen. Soja</taxon>
    </lineage>
</organism>
<gene>
    <name evidence="1" type="ORF">D0Y65_046104</name>
</gene>
<protein>
    <submittedName>
        <fullName evidence="1">Uncharacterized protein</fullName>
    </submittedName>
</protein>
<evidence type="ECO:0000313" key="2">
    <source>
        <dbReference type="Proteomes" id="UP000289340"/>
    </source>
</evidence>